<organism evidence="5 6">
    <name type="scientific">Nocardioides massiliensis</name>
    <dbReference type="NCBI Taxonomy" id="1325935"/>
    <lineage>
        <taxon>Bacteria</taxon>
        <taxon>Bacillati</taxon>
        <taxon>Actinomycetota</taxon>
        <taxon>Actinomycetes</taxon>
        <taxon>Propionibacteriales</taxon>
        <taxon>Nocardioidaceae</taxon>
        <taxon>Nocardioides</taxon>
    </lineage>
</organism>
<evidence type="ECO:0000256" key="2">
    <source>
        <dbReference type="ARBA" id="ARBA00022598"/>
    </source>
</evidence>
<comment type="caution">
    <text evidence="5">The sequence shown here is derived from an EMBL/GenBank/DDBJ whole genome shotgun (WGS) entry which is preliminary data.</text>
</comment>
<dbReference type="InterPro" id="IPR042099">
    <property type="entry name" value="ANL_N_sf"/>
</dbReference>
<evidence type="ECO:0000313" key="6">
    <source>
        <dbReference type="Proteomes" id="UP001240447"/>
    </source>
</evidence>
<dbReference type="PROSITE" id="PS00455">
    <property type="entry name" value="AMP_BINDING"/>
    <property type="match status" value="1"/>
</dbReference>
<dbReference type="InterPro" id="IPR000873">
    <property type="entry name" value="AMP-dep_synth/lig_dom"/>
</dbReference>
<dbReference type="EMBL" id="JAUSQM010000001">
    <property type="protein sequence ID" value="MDP9823958.1"/>
    <property type="molecule type" value="Genomic_DNA"/>
</dbReference>
<keyword evidence="6" id="KW-1185">Reference proteome</keyword>
<dbReference type="RefSeq" id="WP_068116611.1">
    <property type="nucleotide sequence ID" value="NZ_CCXJ01000034.1"/>
</dbReference>
<dbReference type="Pfam" id="PF00501">
    <property type="entry name" value="AMP-binding"/>
    <property type="match status" value="1"/>
</dbReference>
<evidence type="ECO:0000259" key="3">
    <source>
        <dbReference type="Pfam" id="PF00501"/>
    </source>
</evidence>
<dbReference type="SUPFAM" id="SSF56801">
    <property type="entry name" value="Acetyl-CoA synthetase-like"/>
    <property type="match status" value="1"/>
</dbReference>
<reference evidence="5 6" key="1">
    <citation type="submission" date="2023-07" db="EMBL/GenBank/DDBJ databases">
        <title>Sequencing the genomes of 1000 actinobacteria strains.</title>
        <authorList>
            <person name="Klenk H.-P."/>
        </authorList>
    </citation>
    <scope>NUCLEOTIDE SEQUENCE [LARGE SCALE GENOMIC DNA]</scope>
    <source>
        <strain evidence="5 6">GD13</strain>
    </source>
</reference>
<dbReference type="InterPro" id="IPR025110">
    <property type="entry name" value="AMP-bd_C"/>
</dbReference>
<sequence>MTTTTPAPAPARTRDEALARITAQGQRFELRVEDVRGQQLEVFAHRQRTLGELLRASADHGDRPYLVTEQRRITYREHLEQVAALATALRDEHGVTKGDRVAICAANCPEWVLAFWATTALGAVAVGLNSWWAGPEIAYAVDLAAPKVVFADERRREIAGDLGVPVLSVEHDLPAAVARHLGAALPAEPVDLGEDDPAVVLFTSGTTGRPKGATHSHRNVIGAAWFHLLNDAVAAEMGMPPAPDRRFFAVTPLFHIAGLHNLVVPRLVVGDTAVMHLGRFDIERVLRLIEAERVTSWGMVPTMAAKLVEHAEEHGLDDYDLSSLRMVSVNSAPSSAALKSRLREVLPVAGRALGTTYGLTESSTAATLASAAELAADPETVGRAVPTMQVEIRDEQGERVPDGVEGEVCLRSPLVMIGYWDDPDATAAATTPDGWFRTGDLGILVDGALRINSRRSDLILRGGENIYPAEVEAALETHPDVRECLVIGVPHPSYGQEVGAVVVLTPEGTASAESLQAYVAERIARYKVPSRWRVTTEPLPRNATGKVIRKEVPLP</sequence>
<evidence type="ECO:0000259" key="4">
    <source>
        <dbReference type="Pfam" id="PF13193"/>
    </source>
</evidence>
<dbReference type="Proteomes" id="UP001240447">
    <property type="component" value="Unassembled WGS sequence"/>
</dbReference>
<protein>
    <submittedName>
        <fullName evidence="5">Acyl-CoA synthetase (AMP-forming)/AMP-acid ligase II</fullName>
    </submittedName>
</protein>
<gene>
    <name evidence="5" type="ORF">J2S59_003767</name>
</gene>
<dbReference type="PANTHER" id="PTHR43201">
    <property type="entry name" value="ACYL-COA SYNTHETASE"/>
    <property type="match status" value="1"/>
</dbReference>
<accession>A0ABT9NU45</accession>
<proteinExistence type="inferred from homology"/>
<dbReference type="GO" id="GO:0016874">
    <property type="term" value="F:ligase activity"/>
    <property type="evidence" value="ECO:0007669"/>
    <property type="project" value="UniProtKB-KW"/>
</dbReference>
<dbReference type="InterPro" id="IPR045851">
    <property type="entry name" value="AMP-bd_C_sf"/>
</dbReference>
<feature type="domain" description="AMP-dependent synthetase/ligase" evidence="3">
    <location>
        <begin position="56"/>
        <end position="420"/>
    </location>
</feature>
<dbReference type="InterPro" id="IPR020845">
    <property type="entry name" value="AMP-binding_CS"/>
</dbReference>
<evidence type="ECO:0000256" key="1">
    <source>
        <dbReference type="ARBA" id="ARBA00006432"/>
    </source>
</evidence>
<dbReference type="PANTHER" id="PTHR43201:SF5">
    <property type="entry name" value="MEDIUM-CHAIN ACYL-COA LIGASE ACSF2, MITOCHONDRIAL"/>
    <property type="match status" value="1"/>
</dbReference>
<keyword evidence="2 5" id="KW-0436">Ligase</keyword>
<name>A0ABT9NU45_9ACTN</name>
<comment type="similarity">
    <text evidence="1">Belongs to the ATP-dependent AMP-binding enzyme family.</text>
</comment>
<dbReference type="Gene3D" id="3.30.300.30">
    <property type="match status" value="1"/>
</dbReference>
<dbReference type="Pfam" id="PF13193">
    <property type="entry name" value="AMP-binding_C"/>
    <property type="match status" value="1"/>
</dbReference>
<dbReference type="Gene3D" id="3.40.50.12780">
    <property type="entry name" value="N-terminal domain of ligase-like"/>
    <property type="match status" value="1"/>
</dbReference>
<feature type="domain" description="AMP-binding enzyme C-terminal" evidence="4">
    <location>
        <begin position="470"/>
        <end position="546"/>
    </location>
</feature>
<evidence type="ECO:0000313" key="5">
    <source>
        <dbReference type="EMBL" id="MDP9823958.1"/>
    </source>
</evidence>